<name>A0AAC8TDJ4_9BACT</name>
<keyword evidence="3" id="KW-0689">Ribosomal protein</keyword>
<dbReference type="InterPro" id="IPR049274">
    <property type="entry name" value="LynD/TruD_wHTH-like"/>
</dbReference>
<dbReference type="Gene3D" id="3.90.930.60">
    <property type="match status" value="1"/>
</dbReference>
<feature type="domain" description="YcaO" evidence="1">
    <location>
        <begin position="377"/>
        <end position="733"/>
    </location>
</feature>
<dbReference type="RefSeq" id="WP_047855381.1">
    <property type="nucleotide sequence ID" value="NZ_CP011509.1"/>
</dbReference>
<dbReference type="Gene3D" id="3.40.50.720">
    <property type="entry name" value="NAD(P)-binding Rossmann-like Domain"/>
    <property type="match status" value="1"/>
</dbReference>
<dbReference type="Gene3D" id="3.30.160.660">
    <property type="match status" value="1"/>
</dbReference>
<proteinExistence type="predicted"/>
<dbReference type="GO" id="GO:0005840">
    <property type="term" value="C:ribosome"/>
    <property type="evidence" value="ECO:0007669"/>
    <property type="project" value="UniProtKB-KW"/>
</dbReference>
<dbReference type="Gene3D" id="3.30.40.250">
    <property type="match status" value="1"/>
</dbReference>
<evidence type="ECO:0000313" key="5">
    <source>
        <dbReference type="Proteomes" id="UP000256345"/>
    </source>
</evidence>
<dbReference type="Proteomes" id="UP000256345">
    <property type="component" value="Unassembled WGS sequence"/>
</dbReference>
<gene>
    <name evidence="2" type="ORF">AA314_02212</name>
    <name evidence="3" type="ORF">ATI61_1046</name>
</gene>
<keyword evidence="3" id="KW-0687">Ribonucleoprotein</keyword>
<evidence type="ECO:0000259" key="1">
    <source>
        <dbReference type="PROSITE" id="PS51664"/>
    </source>
</evidence>
<dbReference type="PROSITE" id="PS51664">
    <property type="entry name" value="YCAO"/>
    <property type="match status" value="1"/>
</dbReference>
<dbReference type="EMBL" id="QUMU01000004">
    <property type="protein sequence ID" value="REG32719.1"/>
    <property type="molecule type" value="Genomic_DNA"/>
</dbReference>
<dbReference type="Gene3D" id="3.30.1330.230">
    <property type="match status" value="1"/>
</dbReference>
<dbReference type="KEGG" id="age:AA314_02212"/>
<dbReference type="Pfam" id="PF21084">
    <property type="entry name" value="WHD_DUF4423_like"/>
    <property type="match status" value="1"/>
</dbReference>
<evidence type="ECO:0000313" key="2">
    <source>
        <dbReference type="EMBL" id="AKJ00586.1"/>
    </source>
</evidence>
<reference evidence="2 4" key="1">
    <citation type="submission" date="2015-05" db="EMBL/GenBank/DDBJ databases">
        <title>Genome assembly of Archangium gephyra DSM 2261.</title>
        <authorList>
            <person name="Sharma G."/>
            <person name="Subramanian S."/>
        </authorList>
    </citation>
    <scope>NUCLEOTIDE SEQUENCE [LARGE SCALE GENOMIC DNA]</scope>
    <source>
        <strain evidence="2 4">DSM 2261</strain>
    </source>
</reference>
<dbReference type="Pfam" id="PF02624">
    <property type="entry name" value="YcaO"/>
    <property type="match status" value="1"/>
</dbReference>
<evidence type="ECO:0000313" key="3">
    <source>
        <dbReference type="EMBL" id="REG32719.1"/>
    </source>
</evidence>
<dbReference type="AlphaFoldDB" id="A0AAC8TDJ4"/>
<dbReference type="InterPro" id="IPR003776">
    <property type="entry name" value="YcaO-like_dom"/>
</dbReference>
<dbReference type="PANTHER" id="PTHR37809">
    <property type="entry name" value="RIBOSOMAL PROTEIN S12 METHYLTHIOTRANSFERASE ACCESSORY FACTOR YCAO"/>
    <property type="match status" value="1"/>
</dbReference>
<dbReference type="InterPro" id="IPR022291">
    <property type="entry name" value="Bacteriocin_synth_cyclodeHase"/>
</dbReference>
<protein>
    <submittedName>
        <fullName evidence="2">AknN</fullName>
    </submittedName>
    <submittedName>
        <fullName evidence="3">Ribosomal protein S12 methylthiotransferase accessory factor</fullName>
    </submittedName>
</protein>
<accession>A0AAC8TDJ4</accession>
<dbReference type="PANTHER" id="PTHR37809:SF1">
    <property type="entry name" value="RIBOSOMAL PROTEIN S12 METHYLTHIOTRANSFERASE ACCESSORY FACTOR YCAO"/>
    <property type="match status" value="1"/>
</dbReference>
<organism evidence="2 4">
    <name type="scientific">Archangium gephyra</name>
    <dbReference type="NCBI Taxonomy" id="48"/>
    <lineage>
        <taxon>Bacteria</taxon>
        <taxon>Pseudomonadati</taxon>
        <taxon>Myxococcota</taxon>
        <taxon>Myxococcia</taxon>
        <taxon>Myxococcales</taxon>
        <taxon>Cystobacterineae</taxon>
        <taxon>Archangiaceae</taxon>
        <taxon>Archangium</taxon>
    </lineage>
</organism>
<dbReference type="NCBIfam" id="TIGR03882">
    <property type="entry name" value="cyclo_dehyd_2"/>
    <property type="match status" value="1"/>
</dbReference>
<sequence>MGDPLDRKLRFPAHLRLARLEEDRFFLFGERERYRLSGHVLGRVAPLLDGTRTVGELLAELEGQVSPFELFYLLEELERGGSLVEAWRDVEPERAAFWQSLGVGPELAEHRLAEASVALHVLGGTPEPLREALETAGVPVREDGALSLVLVDSYLDPGLEALNRRHLEQGSRWMPVKLSGVVPWAGPVFHPGGACWGCLAHRLRANQPVEELLRARSGAKAPLSPPRASTPGSVGAAVHLVALSLSRWFAQGGRGVLEDALLAFDLGSLRTTEHTVTRRPQCAVCGDPELLVRRASRPLVLESRPKRFTEDGGHRCVPPEETFSRLQGQISPLTGVISSLAPAAGRDHALRPVYAATWFRPASGPQSTGDFHGIAAGKGRTPAQARASALCEAIERHSALFQGDEPRVRARASSLGDEALAPPALLGFSEAQYRNREDWNARCGDPRRAIPLPFDERLELDWTPAWSLTHERRRYLPAAYCYTGHPVAPEAWCCVQDSNGHAAGNCLEEAILQGFLELVERDAAGLWWYNRLPRPAVALESLGVPYFQELREHYAALGWRLWVLDLTTGLGIPAFAALGTERASGRFCAGFGAHLDARLGVQRALTELNQTFDPLGRQPPPWDAERLGPAAFLFPEESLPPRTREDFPRLWQDDLRDDVRACVSRAASAGLETLVVELTRPDVGLHAVKVVVPGLCHAWPRLGTRRLYEAPVQQGLRRAPLTEEQLNPVPLFL</sequence>
<dbReference type="EMBL" id="CP011509">
    <property type="protein sequence ID" value="AKJ00586.1"/>
    <property type="molecule type" value="Genomic_DNA"/>
</dbReference>
<reference evidence="3 5" key="2">
    <citation type="submission" date="2018-08" db="EMBL/GenBank/DDBJ databases">
        <title>Genomic Encyclopedia of Archaeal and Bacterial Type Strains, Phase II (KMG-II): from individual species to whole genera.</title>
        <authorList>
            <person name="Goeker M."/>
        </authorList>
    </citation>
    <scope>NUCLEOTIDE SEQUENCE [LARGE SCALE GENOMIC DNA]</scope>
    <source>
        <strain evidence="3 5">DSM 2261</strain>
    </source>
</reference>
<evidence type="ECO:0000313" key="4">
    <source>
        <dbReference type="Proteomes" id="UP000035579"/>
    </source>
</evidence>
<dbReference type="Proteomes" id="UP000035579">
    <property type="component" value="Chromosome"/>
</dbReference>
<keyword evidence="5" id="KW-1185">Reference proteome</keyword>
<dbReference type="NCBIfam" id="TIGR00702">
    <property type="entry name" value="YcaO-type kinase domain"/>
    <property type="match status" value="1"/>
</dbReference>